<feature type="transmembrane region" description="Helical" evidence="8">
    <location>
        <begin position="328"/>
        <end position="348"/>
    </location>
</feature>
<keyword evidence="7 8" id="KW-0472">Membrane</keyword>
<evidence type="ECO:0000256" key="1">
    <source>
        <dbReference type="ARBA" id="ARBA00004429"/>
    </source>
</evidence>
<evidence type="ECO:0000256" key="9">
    <source>
        <dbReference type="SAM" id="MobiDB-lite"/>
    </source>
</evidence>
<feature type="region of interest" description="Disordered" evidence="9">
    <location>
        <begin position="1"/>
        <end position="43"/>
    </location>
</feature>
<feature type="transmembrane region" description="Helical" evidence="8">
    <location>
        <begin position="224"/>
        <end position="246"/>
    </location>
</feature>
<dbReference type="EMBL" id="SMKZ01000028">
    <property type="protein sequence ID" value="TDE08026.1"/>
    <property type="molecule type" value="Genomic_DNA"/>
</dbReference>
<comment type="caution">
    <text evidence="11">The sequence shown here is derived from an EMBL/GenBank/DDBJ whole genome shotgun (WGS) entry which is preliminary data.</text>
</comment>
<evidence type="ECO:0000256" key="3">
    <source>
        <dbReference type="ARBA" id="ARBA00022475"/>
    </source>
</evidence>
<evidence type="ECO:0000259" key="10">
    <source>
        <dbReference type="PROSITE" id="PS50928"/>
    </source>
</evidence>
<feature type="transmembrane region" description="Helical" evidence="8">
    <location>
        <begin position="137"/>
        <end position="159"/>
    </location>
</feature>
<dbReference type="InterPro" id="IPR000515">
    <property type="entry name" value="MetI-like"/>
</dbReference>
<keyword evidence="4" id="KW-0997">Cell inner membrane</keyword>
<accession>A0A4R5D433</accession>
<dbReference type="Gene3D" id="1.10.3720.10">
    <property type="entry name" value="MetI-like"/>
    <property type="match status" value="2"/>
</dbReference>
<dbReference type="InParanoid" id="A0A4R5D433"/>
<gene>
    <name evidence="11" type="ORF">E1269_19020</name>
</gene>
<name>A0A4R5D433_9ACTN</name>
<evidence type="ECO:0000313" key="11">
    <source>
        <dbReference type="EMBL" id="TDE08026.1"/>
    </source>
</evidence>
<dbReference type="GO" id="GO:0055085">
    <property type="term" value="P:transmembrane transport"/>
    <property type="evidence" value="ECO:0007669"/>
    <property type="project" value="InterPro"/>
</dbReference>
<organism evidence="11 12">
    <name type="scientific">Jiangella asiatica</name>
    <dbReference type="NCBI Taxonomy" id="2530372"/>
    <lineage>
        <taxon>Bacteria</taxon>
        <taxon>Bacillati</taxon>
        <taxon>Actinomycetota</taxon>
        <taxon>Actinomycetes</taxon>
        <taxon>Jiangellales</taxon>
        <taxon>Jiangellaceae</taxon>
        <taxon>Jiangella</taxon>
    </lineage>
</organism>
<dbReference type="GO" id="GO:0005886">
    <property type="term" value="C:plasma membrane"/>
    <property type="evidence" value="ECO:0007669"/>
    <property type="project" value="UniProtKB-SubCell"/>
</dbReference>
<comment type="similarity">
    <text evidence="8">Belongs to the binding-protein-dependent transport system permease family.</text>
</comment>
<keyword evidence="6 8" id="KW-1133">Transmembrane helix</keyword>
<feature type="transmembrane region" description="Helical" evidence="8">
    <location>
        <begin position="427"/>
        <end position="453"/>
    </location>
</feature>
<feature type="transmembrane region" description="Helical" evidence="8">
    <location>
        <begin position="519"/>
        <end position="543"/>
    </location>
</feature>
<feature type="transmembrane region" description="Helical" evidence="8">
    <location>
        <begin position="549"/>
        <end position="567"/>
    </location>
</feature>
<evidence type="ECO:0000313" key="12">
    <source>
        <dbReference type="Proteomes" id="UP000294739"/>
    </source>
</evidence>
<protein>
    <submittedName>
        <fullName evidence="11">Iron ABC transporter permease</fullName>
    </submittedName>
</protein>
<keyword evidence="12" id="KW-1185">Reference proteome</keyword>
<evidence type="ECO:0000256" key="8">
    <source>
        <dbReference type="RuleBase" id="RU363032"/>
    </source>
</evidence>
<dbReference type="CDD" id="cd06261">
    <property type="entry name" value="TM_PBP2"/>
    <property type="match status" value="2"/>
</dbReference>
<dbReference type="PROSITE" id="PS50928">
    <property type="entry name" value="ABC_TM1"/>
    <property type="match status" value="2"/>
</dbReference>
<feature type="compositionally biased region" description="Basic and acidic residues" evidence="9">
    <location>
        <begin position="17"/>
        <end position="30"/>
    </location>
</feature>
<evidence type="ECO:0000256" key="6">
    <source>
        <dbReference type="ARBA" id="ARBA00022989"/>
    </source>
</evidence>
<evidence type="ECO:0000256" key="5">
    <source>
        <dbReference type="ARBA" id="ARBA00022692"/>
    </source>
</evidence>
<feature type="transmembrane region" description="Helical" evidence="8">
    <location>
        <begin position="382"/>
        <end position="399"/>
    </location>
</feature>
<dbReference type="OrthoDB" id="5100908at2"/>
<comment type="subcellular location">
    <subcellularLocation>
        <location evidence="1">Cell inner membrane</location>
        <topology evidence="1">Multi-pass membrane protein</topology>
    </subcellularLocation>
    <subcellularLocation>
        <location evidence="8">Cell membrane</location>
        <topology evidence="8">Multi-pass membrane protein</topology>
    </subcellularLocation>
</comment>
<dbReference type="PANTHER" id="PTHR43357:SF4">
    <property type="entry name" value="INNER MEMBRANE ABC TRANSPORTER PERMEASE PROTEIN YDCV"/>
    <property type="match status" value="1"/>
</dbReference>
<keyword evidence="3" id="KW-1003">Cell membrane</keyword>
<dbReference type="PANTHER" id="PTHR43357">
    <property type="entry name" value="INNER MEMBRANE ABC TRANSPORTER PERMEASE PROTEIN YDCV"/>
    <property type="match status" value="1"/>
</dbReference>
<dbReference type="Proteomes" id="UP000294739">
    <property type="component" value="Unassembled WGS sequence"/>
</dbReference>
<keyword evidence="2 8" id="KW-0813">Transport</keyword>
<keyword evidence="5 8" id="KW-0812">Transmembrane</keyword>
<feature type="domain" description="ABC transmembrane type-1" evidence="10">
    <location>
        <begin position="188"/>
        <end position="400"/>
    </location>
</feature>
<feature type="domain" description="ABC transmembrane type-1" evidence="10">
    <location>
        <begin position="484"/>
        <end position="673"/>
    </location>
</feature>
<proteinExistence type="inferred from homology"/>
<reference evidence="11 12" key="1">
    <citation type="submission" date="2019-03" db="EMBL/GenBank/DDBJ databases">
        <title>Draft genome sequences of novel Actinobacteria.</title>
        <authorList>
            <person name="Sahin N."/>
            <person name="Ay H."/>
            <person name="Saygin H."/>
        </authorList>
    </citation>
    <scope>NUCLEOTIDE SEQUENCE [LARGE SCALE GENOMIC DNA]</scope>
    <source>
        <strain evidence="11 12">5K138</strain>
    </source>
</reference>
<feature type="transmembrane region" description="Helical" evidence="8">
    <location>
        <begin position="484"/>
        <end position="507"/>
    </location>
</feature>
<evidence type="ECO:0000256" key="2">
    <source>
        <dbReference type="ARBA" id="ARBA00022448"/>
    </source>
</evidence>
<dbReference type="AlphaFoldDB" id="A0A4R5D433"/>
<dbReference type="SUPFAM" id="SSF161098">
    <property type="entry name" value="MetI-like"/>
    <property type="match status" value="2"/>
</dbReference>
<feature type="transmembrane region" description="Helical" evidence="8">
    <location>
        <begin position="657"/>
        <end position="681"/>
    </location>
</feature>
<dbReference type="Pfam" id="PF00528">
    <property type="entry name" value="BPD_transp_1"/>
    <property type="match status" value="2"/>
</dbReference>
<feature type="transmembrane region" description="Helical" evidence="8">
    <location>
        <begin position="603"/>
        <end position="624"/>
    </location>
</feature>
<feature type="transmembrane region" description="Helical" evidence="8">
    <location>
        <begin position="192"/>
        <end position="212"/>
    </location>
</feature>
<feature type="transmembrane region" description="Helical" evidence="8">
    <location>
        <begin position="276"/>
        <end position="296"/>
    </location>
</feature>
<evidence type="ECO:0000256" key="4">
    <source>
        <dbReference type="ARBA" id="ARBA00022519"/>
    </source>
</evidence>
<evidence type="ECO:0000256" key="7">
    <source>
        <dbReference type="ARBA" id="ARBA00023136"/>
    </source>
</evidence>
<dbReference type="InterPro" id="IPR035906">
    <property type="entry name" value="MetI-like_sf"/>
</dbReference>
<sequence>MAAAPASAGPRRRQRLHVPDRGVGRIEQERAHRRRSARGQEHLRVNALRARHQLGRRWDGLQQSAHGRCDPRAHPLCRRRQEARARRVPGAPRPLCRRSCRRVRRDDVPFRRLAVGPTAMNRRVPLGRWFQANGWNAVFVTLVLFLFVYPVVVLVAGAFRTAPPGRTGKWSLTPFLTAFGDPRTYETLQNSAIYAVTKQVIVLVIALTLVVVSTRTDHWLARVITPMAVMVFAMPGLFFAVSWGMLGNAEIGLLNTWFDAIPLVGGWMPTIDTESWHGVIGVTALKSIAIEYLLLLGPFRAMDRSLEEAAAVSGASNTRTVLSINLPVMLPTITAVAIIGIGNVMGTLEVPLVLGLPAGIEVFSSRIYRYINAEYPAQYGEASSLSLLLVLLIVSLVLLQRRLLRGRNFETVTGKAHRRDPWHVSGAASFLVSVLILAYGVLALALPLLQLVLSSFQPFLGSLDNLSLQNYRVLLDDPAIHATIANSVVVGVLGGLLAMALAVAFAYGTSRRTPLGRFISLATWIPYALPGIVLGLAILWAFIPVPGLQLLYATVWIVMIGLVVNTVPLTSRVAETALEQISVSLEEAAQVSGASRLRTITGILLRLILPSFLIGWFVAIIMIIGNLDVPVLMSAPENQTLSVQVFRFYSAGQVTRAAALFCILLAIIVGFLLMAVVLRWVMARWRRNQGMTDLVALRQPGGAEDPAAAEPRTARSTAV</sequence>